<feature type="region of interest" description="Disordered" evidence="1">
    <location>
        <begin position="356"/>
        <end position="423"/>
    </location>
</feature>
<dbReference type="EMBL" id="WHWC01000300">
    <property type="protein sequence ID" value="KAG8362751.1"/>
    <property type="molecule type" value="Genomic_DNA"/>
</dbReference>
<dbReference type="InterPro" id="IPR040256">
    <property type="entry name" value="At4g02000-like"/>
</dbReference>
<evidence type="ECO:0000259" key="2">
    <source>
        <dbReference type="Pfam" id="PF14392"/>
    </source>
</evidence>
<protein>
    <recommendedName>
        <fullName evidence="2">Zinc knuckle CX2CX4HX4C domain-containing protein</fullName>
    </recommendedName>
</protein>
<dbReference type="Proteomes" id="UP000826271">
    <property type="component" value="Unassembled WGS sequence"/>
</dbReference>
<evidence type="ECO:0000313" key="4">
    <source>
        <dbReference type="EMBL" id="KAG8363185.1"/>
    </source>
</evidence>
<geneLocation type="mitochondrion" evidence="4"/>
<comment type="caution">
    <text evidence="3">The sequence shown here is derived from an EMBL/GenBank/DDBJ whole genome shotgun (WGS) entry which is preliminary data.</text>
</comment>
<proteinExistence type="predicted"/>
<feature type="compositionally biased region" description="Polar residues" evidence="1">
    <location>
        <begin position="382"/>
        <end position="393"/>
    </location>
</feature>
<dbReference type="PANTHER" id="PTHR31286:SF153">
    <property type="entry name" value="DUF4283 DOMAIN PROTEIN"/>
    <property type="match status" value="1"/>
</dbReference>
<evidence type="ECO:0000313" key="5">
    <source>
        <dbReference type="Proteomes" id="UP000826271"/>
    </source>
</evidence>
<dbReference type="PANTHER" id="PTHR31286">
    <property type="entry name" value="GLYCINE-RICH CELL WALL STRUCTURAL PROTEIN 1.8-LIKE"/>
    <property type="match status" value="1"/>
</dbReference>
<dbReference type="AlphaFoldDB" id="A0AAV6W0B2"/>
<keyword evidence="4" id="KW-0496">Mitochondrion</keyword>
<evidence type="ECO:0000313" key="3">
    <source>
        <dbReference type="EMBL" id="KAG8362751.1"/>
    </source>
</evidence>
<sequence length="480" mass="52913">MPKPLTEKSAFEESMVWVQRVPSFHSHSIKFHPYSPKGLGSCNPSFKSIALDSLYGIPPFSEYLDDFSSKESNQGAKKAVGSKGQGISDEKAEMPKRRANNLIHPQFFLSQVREKSEHLVIHLGFNSGLEAGGSSLLGLLCPVVKEFPSSTNSSWVGALFPLPIAVFTLRHSGILLQPPSKQGRVYQRIGNSRLLFSFYHVIDRDRVFENGPWNFDNDMLVLKIIKDNEDPETTNLDWNDMSVHIHGLSLGKMTRGIAAFIGDSIGQFRDMDLAESGGQWGSSLKIGVGINITKPLPRFMMIKSLSGDEVQVTFSYEKLGHFCYLCGVPGHVGNFCELRYSDSFIDPGLETPFGPWLRAPTRRRQSQSAYRERQPWGGGRPASSSGVVETSCTKPRPAAFTLGHSLPPQLPSPHKHPSAPSHVPQIQINTSLHDTITTSILPFPHNPASPSVMSPILINIPLQFSATPPRRQSQPQPAAA</sequence>
<dbReference type="InterPro" id="IPR025836">
    <property type="entry name" value="Zn_knuckle_CX2CX4HX4C"/>
</dbReference>
<organism evidence="3 5">
    <name type="scientific">Buddleja alternifolia</name>
    <dbReference type="NCBI Taxonomy" id="168488"/>
    <lineage>
        <taxon>Eukaryota</taxon>
        <taxon>Viridiplantae</taxon>
        <taxon>Streptophyta</taxon>
        <taxon>Embryophyta</taxon>
        <taxon>Tracheophyta</taxon>
        <taxon>Spermatophyta</taxon>
        <taxon>Magnoliopsida</taxon>
        <taxon>eudicotyledons</taxon>
        <taxon>Gunneridae</taxon>
        <taxon>Pentapetalae</taxon>
        <taxon>asterids</taxon>
        <taxon>lamiids</taxon>
        <taxon>Lamiales</taxon>
        <taxon>Scrophulariaceae</taxon>
        <taxon>Buddlejeae</taxon>
        <taxon>Buddleja</taxon>
    </lineage>
</organism>
<name>A0AAV6W0B2_9LAMI</name>
<reference evidence="3" key="1">
    <citation type="submission" date="2019-10" db="EMBL/GenBank/DDBJ databases">
        <authorList>
            <person name="Zhang R."/>
            <person name="Pan Y."/>
            <person name="Wang J."/>
            <person name="Ma R."/>
            <person name="Yu S."/>
        </authorList>
    </citation>
    <scope>NUCLEOTIDE SEQUENCE</scope>
    <source>
        <strain evidence="3">LA-IB0</strain>
        <tissue evidence="3">Leaf</tissue>
    </source>
</reference>
<dbReference type="Pfam" id="PF14392">
    <property type="entry name" value="zf-CCHC_4"/>
    <property type="match status" value="1"/>
</dbReference>
<keyword evidence="5" id="KW-1185">Reference proteome</keyword>
<gene>
    <name evidence="4" type="ORF">BUALT_BualtMtG0007000</name>
    <name evidence="3" type="ORF">BUALT_BualtUnG0038400</name>
</gene>
<feature type="domain" description="Zinc knuckle CX2CX4HX4C" evidence="2">
    <location>
        <begin position="290"/>
        <end position="337"/>
    </location>
</feature>
<evidence type="ECO:0000256" key="1">
    <source>
        <dbReference type="SAM" id="MobiDB-lite"/>
    </source>
</evidence>
<accession>A0AAV6W0B2</accession>
<dbReference type="EMBL" id="WHWC01000021">
    <property type="protein sequence ID" value="KAG8363185.1"/>
    <property type="molecule type" value="Genomic_DNA"/>
</dbReference>